<dbReference type="InterPro" id="IPR013087">
    <property type="entry name" value="Znf_C2H2_type"/>
</dbReference>
<organism evidence="9 10">
    <name type="scientific">Cladophialophora chaetospira</name>
    <dbReference type="NCBI Taxonomy" id="386627"/>
    <lineage>
        <taxon>Eukaryota</taxon>
        <taxon>Fungi</taxon>
        <taxon>Dikarya</taxon>
        <taxon>Ascomycota</taxon>
        <taxon>Pezizomycotina</taxon>
        <taxon>Eurotiomycetes</taxon>
        <taxon>Chaetothyriomycetidae</taxon>
        <taxon>Chaetothyriales</taxon>
        <taxon>Herpotrichiellaceae</taxon>
        <taxon>Cladophialophora</taxon>
    </lineage>
</organism>
<dbReference type="InterPro" id="IPR050675">
    <property type="entry name" value="OAF3"/>
</dbReference>
<feature type="region of interest" description="Disordered" evidence="6">
    <location>
        <begin position="1388"/>
        <end position="1411"/>
    </location>
</feature>
<feature type="domain" description="C2H2-type" evidence="8">
    <location>
        <begin position="1303"/>
        <end position="1330"/>
    </location>
</feature>
<dbReference type="EMBL" id="JAPDRK010000001">
    <property type="protein sequence ID" value="KAJ9616520.1"/>
    <property type="molecule type" value="Genomic_DNA"/>
</dbReference>
<feature type="domain" description="Zn(2)-C6 fungal-type" evidence="7">
    <location>
        <begin position="699"/>
        <end position="727"/>
    </location>
</feature>
<keyword evidence="3" id="KW-0804">Transcription</keyword>
<keyword evidence="5" id="KW-0862">Zinc</keyword>
<comment type="caution">
    <text evidence="9">The sequence shown here is derived from an EMBL/GenBank/DDBJ whole genome shotgun (WGS) entry which is preliminary data.</text>
</comment>
<dbReference type="SMART" id="SM00355">
    <property type="entry name" value="ZnF_C2H2"/>
    <property type="match status" value="2"/>
</dbReference>
<reference evidence="9" key="1">
    <citation type="submission" date="2022-10" db="EMBL/GenBank/DDBJ databases">
        <title>Culturing micro-colonial fungi from biological soil crusts in the Mojave desert and describing Neophaeococcomyces mojavensis, and introducing the new genera and species Taxawa tesnikishii.</title>
        <authorList>
            <person name="Kurbessoian T."/>
            <person name="Stajich J.E."/>
        </authorList>
    </citation>
    <scope>NUCLEOTIDE SEQUENCE</scope>
    <source>
        <strain evidence="9">TK_41</strain>
    </source>
</reference>
<protein>
    <recommendedName>
        <fullName evidence="11">Zn(2)-C6 fungal-type domain-containing protein</fullName>
    </recommendedName>
</protein>
<evidence type="ECO:0000259" key="8">
    <source>
        <dbReference type="PROSITE" id="PS50157"/>
    </source>
</evidence>
<feature type="domain" description="C2H2-type" evidence="8">
    <location>
        <begin position="1372"/>
        <end position="1399"/>
    </location>
</feature>
<feature type="compositionally biased region" description="Basic and acidic residues" evidence="6">
    <location>
        <begin position="1109"/>
        <end position="1119"/>
    </location>
</feature>
<dbReference type="Pfam" id="PF00172">
    <property type="entry name" value="Zn_clus"/>
    <property type="match status" value="1"/>
</dbReference>
<dbReference type="Gene3D" id="3.30.160.60">
    <property type="entry name" value="Classic Zinc Finger"/>
    <property type="match status" value="1"/>
</dbReference>
<dbReference type="GO" id="GO:0000981">
    <property type="term" value="F:DNA-binding transcription factor activity, RNA polymerase II-specific"/>
    <property type="evidence" value="ECO:0007669"/>
    <property type="project" value="InterPro"/>
</dbReference>
<gene>
    <name evidence="9" type="ORF">H2200_000239</name>
</gene>
<dbReference type="PANTHER" id="PTHR31069">
    <property type="entry name" value="OLEATE-ACTIVATED TRANSCRIPTION FACTOR 1-RELATED"/>
    <property type="match status" value="1"/>
</dbReference>
<proteinExistence type="predicted"/>
<feature type="compositionally biased region" description="Basic and acidic residues" evidence="6">
    <location>
        <begin position="371"/>
        <end position="381"/>
    </location>
</feature>
<feature type="compositionally biased region" description="Basic and acidic residues" evidence="6">
    <location>
        <begin position="391"/>
        <end position="404"/>
    </location>
</feature>
<feature type="compositionally biased region" description="Basic and acidic residues" evidence="6">
    <location>
        <begin position="118"/>
        <end position="141"/>
    </location>
</feature>
<evidence type="ECO:0000256" key="1">
    <source>
        <dbReference type="ARBA" id="ARBA00023015"/>
    </source>
</evidence>
<evidence type="ECO:0000313" key="10">
    <source>
        <dbReference type="Proteomes" id="UP001172673"/>
    </source>
</evidence>
<feature type="region of interest" description="Disordered" evidence="6">
    <location>
        <begin position="1"/>
        <end position="153"/>
    </location>
</feature>
<dbReference type="InterPro" id="IPR036864">
    <property type="entry name" value="Zn2-C6_fun-type_DNA-bd_sf"/>
</dbReference>
<keyword evidence="1" id="KW-0805">Transcription regulation</keyword>
<dbReference type="GO" id="GO:0008270">
    <property type="term" value="F:zinc ion binding"/>
    <property type="evidence" value="ECO:0007669"/>
    <property type="project" value="UniProtKB-KW"/>
</dbReference>
<feature type="compositionally biased region" description="Low complexity" evidence="6">
    <location>
        <begin position="26"/>
        <end position="42"/>
    </location>
</feature>
<dbReference type="SUPFAM" id="SSF57701">
    <property type="entry name" value="Zn2/Cys6 DNA-binding domain"/>
    <property type="match status" value="1"/>
</dbReference>
<keyword evidence="5" id="KW-0863">Zinc-finger</keyword>
<dbReference type="SUPFAM" id="SSF57667">
    <property type="entry name" value="beta-beta-alpha zinc fingers"/>
    <property type="match status" value="1"/>
</dbReference>
<feature type="compositionally biased region" description="Acidic residues" evidence="6">
    <location>
        <begin position="50"/>
        <end position="61"/>
    </location>
</feature>
<dbReference type="PROSITE" id="PS50048">
    <property type="entry name" value="ZN2_CY6_FUNGAL_2"/>
    <property type="match status" value="1"/>
</dbReference>
<dbReference type="CDD" id="cd00067">
    <property type="entry name" value="GAL4"/>
    <property type="match status" value="2"/>
</dbReference>
<evidence type="ECO:0000256" key="6">
    <source>
        <dbReference type="SAM" id="MobiDB-lite"/>
    </source>
</evidence>
<dbReference type="GO" id="GO:0003677">
    <property type="term" value="F:DNA binding"/>
    <property type="evidence" value="ECO:0007669"/>
    <property type="project" value="UniProtKB-KW"/>
</dbReference>
<keyword evidence="4" id="KW-0539">Nucleus</keyword>
<feature type="region of interest" description="Disordered" evidence="6">
    <location>
        <begin position="364"/>
        <end position="429"/>
    </location>
</feature>
<keyword evidence="10" id="KW-1185">Reference proteome</keyword>
<accession>A0AA38XN16</accession>
<keyword evidence="5" id="KW-0479">Metal-binding</keyword>
<name>A0AA38XN16_9EURO</name>
<dbReference type="InterPro" id="IPR036236">
    <property type="entry name" value="Znf_C2H2_sf"/>
</dbReference>
<evidence type="ECO:0000256" key="5">
    <source>
        <dbReference type="PROSITE-ProRule" id="PRU00042"/>
    </source>
</evidence>
<dbReference type="InterPro" id="IPR001138">
    <property type="entry name" value="Zn2Cys6_DnaBD"/>
</dbReference>
<dbReference type="PANTHER" id="PTHR31069:SF32">
    <property type="entry name" value="ARGININE METABOLISM REGULATION PROTEIN II"/>
    <property type="match status" value="1"/>
</dbReference>
<sequence>MPFNPLVDIEGDGSWTDLEADTDSQHAASPPHPESSASPSPHLRAQIIDLSEDSDQEDDVADLPNTSLNNNETINADGEEDVKPVQPENGNSVLETTQEKPENLEPVDLLTEFLRNPTKRDTENDDRNIKRENLRPRESLRPPENPFDNNEVGQATRADVIDLECEFCLRSHKRCDGFNPVCGLCSRRRRECIWPSVKLTRAEFHKLERERKASSFATSSPNDIKSPGHTDPRLGRPVARQENAATTFHHEMERTLNRMAEGEVDPYHEPGQNKDLVFSDVLPEAQNQNDPGGGRDNPAHESRRTVQYLDLCDSDSTTTPPRDNSCHHCIVGKKKSCNGERPCQSCFKYGWRCFDLDPKLKRKYRPRKRKSEPSQARRTDTSSKPSPIKSNTRDDADETSHETESDVSLSERAQPRYTAATGSHPKYHPFPYDDALIRGKRLGLSSNQIKVQMNLQVSSATLRHRWLHLVKWGIVEPVPQFPWRHIKPLTTEAPILDNKARSASLQGVQRTHESPEGAPRQFSFDCAPCRQNDRHCSRRLPCTACLDHGQGQKCYYKGDFGGGGGSAKHLYQTAAQASPSVPSVVGQGSSQLTKVRMRNADRFDTRTVFCDQCTKCHSTCDTMLPCDRCELRGIGHLCSYSDRYVPVIGTSFVPNGTFLDEVAPAITRSVPPSSAQSPSKGVKIRMVNADPNETRVVFCDGCTKCHQPCDANLPCSRCEAKGAECSYSKRYIPAASENGSTSITDSGYSTLSPITSALLVETKPNRTPSKSQAQPITRNIISDSESDGEMLADIVHEEDPTQHDTIQVSRFNEPNPSMRGNNVQVVKTRDGKWMLNSQKRKASLLPVESFMDLEQPPQKRARRGSDEAPWRPSGGGKATLRRSDDRPITRLSTSAVERRSYAKSPTAAPSGWDKEDDLDDVRPEDVPSAIREVFANMPKDVFLDAFPDASGRGARPLGRLGTKAKQPDEYSTSAFATSLREKRAAMSDLEAILMLRENADATVMRRVMKAVDNDPLIRWENMGEAEQEALRESKRKTIIKQRDDAGRSANYFANQILKLATSCVGETAILQFLMQSRKARLKVIGLLDDLVSLEEDGRLKLKAGRRGIAKHEGESRSESRQQPSTSHDEHDLGPENLQCEWQGITFAISTLGPRSKAKAPNRTSANGGVVPLGVQLIMATSSNTFEAIFPCHRRWSATCAGWRAKLHMVSDGIWGPMTKKRMRIGMWIATCKKAFRGATGVDAAGASLQAKPSLNTFAKIMWATKAAAITASNASGATAIFLRRSNEVTWYSTCTSMARYMTFKCKICGRGFRYNWELNKHAQVHEGEDEEEEIRLSDWGARAAPKISKEPLYSSGRYDTDDDEEEKKKGDFTCRRCGRDCTNAQGLGKHMTKHAQETMPPDVFRRHSATR</sequence>
<dbReference type="PROSITE" id="PS00028">
    <property type="entry name" value="ZINC_FINGER_C2H2_1"/>
    <property type="match status" value="2"/>
</dbReference>
<evidence type="ECO:0000256" key="4">
    <source>
        <dbReference type="ARBA" id="ARBA00023242"/>
    </source>
</evidence>
<feature type="region of interest" description="Disordered" evidence="6">
    <location>
        <begin position="208"/>
        <end position="236"/>
    </location>
</feature>
<dbReference type="SMART" id="SM00066">
    <property type="entry name" value="GAL4"/>
    <property type="match status" value="5"/>
</dbReference>
<feature type="region of interest" description="Disordered" evidence="6">
    <location>
        <begin position="1104"/>
        <end position="1133"/>
    </location>
</feature>
<dbReference type="Gene3D" id="4.10.240.10">
    <property type="entry name" value="Zn(2)-C6 fungal-type DNA-binding domain"/>
    <property type="match status" value="1"/>
</dbReference>
<keyword evidence="2" id="KW-0238">DNA-binding</keyword>
<feature type="region of interest" description="Disordered" evidence="6">
    <location>
        <begin position="1351"/>
        <end position="1370"/>
    </location>
</feature>
<evidence type="ECO:0000256" key="3">
    <source>
        <dbReference type="ARBA" id="ARBA00023163"/>
    </source>
</evidence>
<dbReference type="PROSITE" id="PS50157">
    <property type="entry name" value="ZINC_FINGER_C2H2_2"/>
    <property type="match status" value="2"/>
</dbReference>
<dbReference type="Proteomes" id="UP001172673">
    <property type="component" value="Unassembled WGS sequence"/>
</dbReference>
<evidence type="ECO:0008006" key="11">
    <source>
        <dbReference type="Google" id="ProtNLM"/>
    </source>
</evidence>
<evidence type="ECO:0000313" key="9">
    <source>
        <dbReference type="EMBL" id="KAJ9616520.1"/>
    </source>
</evidence>
<evidence type="ECO:0000259" key="7">
    <source>
        <dbReference type="PROSITE" id="PS50048"/>
    </source>
</evidence>
<feature type="region of interest" description="Disordered" evidence="6">
    <location>
        <begin position="846"/>
        <end position="922"/>
    </location>
</feature>
<evidence type="ECO:0000256" key="2">
    <source>
        <dbReference type="ARBA" id="ARBA00023125"/>
    </source>
</evidence>
<feature type="compositionally biased region" description="Polar residues" evidence="6">
    <location>
        <begin position="64"/>
        <end position="74"/>
    </location>
</feature>